<dbReference type="PRINTS" id="PR01179">
    <property type="entry name" value="ODADCRBXLASE"/>
</dbReference>
<name>A0A9P0D5V9_9CUCU</name>
<evidence type="ECO:0000256" key="1">
    <source>
        <dbReference type="ARBA" id="ARBA00001933"/>
    </source>
</evidence>
<evidence type="ECO:0000313" key="9">
    <source>
        <dbReference type="Proteomes" id="UP001153636"/>
    </source>
</evidence>
<dbReference type="CDD" id="cd00622">
    <property type="entry name" value="PLPDE_III_ODC"/>
    <property type="match status" value="1"/>
</dbReference>
<dbReference type="Proteomes" id="UP001153636">
    <property type="component" value="Chromosome 5"/>
</dbReference>
<comment type="function">
    <text evidence="6">Catalyzes the first and rate-limiting step of polyamine biosynthesis that converts ornithine into putrescine, which is the precursor for the polyamines, spermidine and spermine. Polyamines are essential for cell proliferation and are implicated in cellular processes, ranging from DNA replication to apoptosis.</text>
</comment>
<accession>A0A9P0D5V9</accession>
<dbReference type="GO" id="GO:0033387">
    <property type="term" value="P:putrescine biosynthetic process from arginine, via ornithine"/>
    <property type="evidence" value="ECO:0007669"/>
    <property type="project" value="TreeGrafter"/>
</dbReference>
<dbReference type="PRINTS" id="PR01182">
    <property type="entry name" value="ORNDCRBXLASE"/>
</dbReference>
<dbReference type="OrthoDB" id="5034579at2759"/>
<dbReference type="AlphaFoldDB" id="A0A9P0D5V9"/>
<keyword evidence="9" id="KW-1185">Reference proteome</keyword>
<comment type="similarity">
    <text evidence="2">Belongs to the Orn/Lys/Arg decarboxylase class-II family.</text>
</comment>
<proteinExistence type="inferred from homology"/>
<dbReference type="GO" id="GO:0005737">
    <property type="term" value="C:cytoplasm"/>
    <property type="evidence" value="ECO:0007669"/>
    <property type="project" value="TreeGrafter"/>
</dbReference>
<dbReference type="EMBL" id="OV651817">
    <property type="protein sequence ID" value="CAH1110426.1"/>
    <property type="molecule type" value="Genomic_DNA"/>
</dbReference>
<evidence type="ECO:0000256" key="5">
    <source>
        <dbReference type="ARBA" id="ARBA00023239"/>
    </source>
</evidence>
<dbReference type="InterPro" id="IPR029066">
    <property type="entry name" value="PLP-binding_barrel"/>
</dbReference>
<evidence type="ECO:0000256" key="2">
    <source>
        <dbReference type="ARBA" id="ARBA00008872"/>
    </source>
</evidence>
<dbReference type="PANTHER" id="PTHR11482:SF6">
    <property type="entry name" value="ORNITHINE DECARBOXYLASE 1-RELATED"/>
    <property type="match status" value="1"/>
</dbReference>
<comment type="cofactor">
    <cofactor evidence="1">
        <name>pyridoxal 5'-phosphate</name>
        <dbReference type="ChEBI" id="CHEBI:597326"/>
    </cofactor>
</comment>
<keyword evidence="4" id="KW-0620">Polyamine biosynthesis</keyword>
<gene>
    <name evidence="8" type="ORF">PSYICH_LOCUS11064</name>
</gene>
<evidence type="ECO:0000259" key="7">
    <source>
        <dbReference type="Pfam" id="PF02784"/>
    </source>
</evidence>
<keyword evidence="3" id="KW-0663">Pyridoxal phosphate</keyword>
<dbReference type="SUPFAM" id="SSF50621">
    <property type="entry name" value="Alanine racemase C-terminal domain-like"/>
    <property type="match status" value="1"/>
</dbReference>
<keyword evidence="5" id="KW-0456">Lyase</keyword>
<evidence type="ECO:0000313" key="8">
    <source>
        <dbReference type="EMBL" id="CAH1110426.1"/>
    </source>
</evidence>
<dbReference type="Gene3D" id="3.20.20.10">
    <property type="entry name" value="Alanine racemase"/>
    <property type="match status" value="1"/>
</dbReference>
<evidence type="ECO:0000256" key="4">
    <source>
        <dbReference type="ARBA" id="ARBA00023115"/>
    </source>
</evidence>
<organism evidence="8 9">
    <name type="scientific">Psylliodes chrysocephalus</name>
    <dbReference type="NCBI Taxonomy" id="3402493"/>
    <lineage>
        <taxon>Eukaryota</taxon>
        <taxon>Metazoa</taxon>
        <taxon>Ecdysozoa</taxon>
        <taxon>Arthropoda</taxon>
        <taxon>Hexapoda</taxon>
        <taxon>Insecta</taxon>
        <taxon>Pterygota</taxon>
        <taxon>Neoptera</taxon>
        <taxon>Endopterygota</taxon>
        <taxon>Coleoptera</taxon>
        <taxon>Polyphaga</taxon>
        <taxon>Cucujiformia</taxon>
        <taxon>Chrysomeloidea</taxon>
        <taxon>Chrysomelidae</taxon>
        <taxon>Galerucinae</taxon>
        <taxon>Alticini</taxon>
        <taxon>Psylliodes</taxon>
    </lineage>
</organism>
<evidence type="ECO:0000256" key="6">
    <source>
        <dbReference type="ARBA" id="ARBA00037173"/>
    </source>
</evidence>
<dbReference type="PANTHER" id="PTHR11482">
    <property type="entry name" value="ARGININE/DIAMINOPIMELATE/ORNITHINE DECARBOXYLASE"/>
    <property type="match status" value="1"/>
</dbReference>
<reference evidence="8" key="1">
    <citation type="submission" date="2022-01" db="EMBL/GenBank/DDBJ databases">
        <authorList>
            <person name="King R."/>
        </authorList>
    </citation>
    <scope>NUCLEOTIDE SEQUENCE</scope>
</reference>
<evidence type="ECO:0000256" key="3">
    <source>
        <dbReference type="ARBA" id="ARBA00022898"/>
    </source>
</evidence>
<protein>
    <recommendedName>
        <fullName evidence="7">Orn/DAP/Arg decarboxylase 2 N-terminal domain-containing protein</fullName>
    </recommendedName>
</protein>
<dbReference type="InterPro" id="IPR000183">
    <property type="entry name" value="Orn/DAP/Arg_de-COase"/>
</dbReference>
<dbReference type="SUPFAM" id="SSF51419">
    <property type="entry name" value="PLP-binding barrel"/>
    <property type="match status" value="1"/>
</dbReference>
<dbReference type="InterPro" id="IPR002433">
    <property type="entry name" value="Orn_de-COase"/>
</dbReference>
<dbReference type="Pfam" id="PF02784">
    <property type="entry name" value="Orn_Arg_deC_N"/>
    <property type="match status" value="1"/>
</dbReference>
<dbReference type="FunFam" id="3.20.20.10:FF:000005">
    <property type="entry name" value="Ornithine decarboxylase"/>
    <property type="match status" value="1"/>
</dbReference>
<dbReference type="Gene3D" id="2.40.37.10">
    <property type="entry name" value="Lyase, Ornithine Decarboxylase, Chain A, domain 1"/>
    <property type="match status" value="1"/>
</dbReference>
<sequence length="433" mass="49076">MAMDIRSLVLDSNKDIYSAIEEIIKKPSQDEPFYICDVSNLIWKVHNWRKLMPRVEIFFATKCNNSSIVVETFAALGLGFDCASKEEIQKILSLGVPPERIVFSNPTKLFSHLTYAAEVGVNVMTFDNEAELYKIQKYHSKAQLLLRLRCDDESARYQLGEKFGACPVTEASGLLKVAKSIGLNVIGIHFHVGCGCVNYMAYYIAIATAKKVFDTGASLGYTFKLLDIGGGYPGEGFRPLDKIAEFINKALEEHFPDNSVKIIAEPGKYCCNTAFKLVSRIHSKKVVTDHYEQKVRMYYMDVGAYNALFNILVNEYYMYRPVTIENSAQLFPSIVWGPTSDTRDRLSEKVDYLPELNIGDWLIFEEAGGYTVSITCEYNGFASPLIYTVINKEDCLLLTEKLQSPFPQDKFTSSLEAFFTGHKNPYSFRQKYF</sequence>
<dbReference type="InterPro" id="IPR022644">
    <property type="entry name" value="De-COase2_N"/>
</dbReference>
<dbReference type="GO" id="GO:0004586">
    <property type="term" value="F:ornithine decarboxylase activity"/>
    <property type="evidence" value="ECO:0007669"/>
    <property type="project" value="TreeGrafter"/>
</dbReference>
<dbReference type="InterPro" id="IPR009006">
    <property type="entry name" value="Ala_racemase/Decarboxylase_C"/>
</dbReference>
<feature type="domain" description="Orn/DAP/Arg decarboxylase 2 N-terminal" evidence="7">
    <location>
        <begin position="41"/>
        <end position="270"/>
    </location>
</feature>